<dbReference type="GO" id="GO:0004518">
    <property type="term" value="F:nuclease activity"/>
    <property type="evidence" value="ECO:0007669"/>
    <property type="project" value="UniProtKB-KW"/>
</dbReference>
<dbReference type="GeneID" id="37269974"/>
<evidence type="ECO:0000313" key="9">
    <source>
        <dbReference type="EMBL" id="PWN97852.1"/>
    </source>
</evidence>
<keyword evidence="6" id="KW-0539">Nucleus</keyword>
<feature type="region of interest" description="Disordered" evidence="7">
    <location>
        <begin position="1"/>
        <end position="68"/>
    </location>
</feature>
<dbReference type="GO" id="GO:0110155">
    <property type="term" value="P:NAD-cap decapping"/>
    <property type="evidence" value="ECO:0007669"/>
    <property type="project" value="TreeGrafter"/>
</dbReference>
<comment type="function">
    <text evidence="6">Decapping enzyme for NAD-capped RNAs: specifically hydrolyzes the nicotinamide adenine dinucleotide (NAD) cap from a subset of RNAs by removing the entire NAD moiety from the 5'-end of an NAD-capped RNA.</text>
</comment>
<dbReference type="OrthoDB" id="5853397at2759"/>
<dbReference type="PANTHER" id="PTHR12395:SF9">
    <property type="entry name" value="DECAPPING AND EXORIBONUCLEASE PROTEIN"/>
    <property type="match status" value="1"/>
</dbReference>
<comment type="cofactor">
    <cofactor evidence="1 6">
        <name>a divalent metal cation</name>
        <dbReference type="ChEBI" id="CHEBI:60240"/>
    </cofactor>
</comment>
<evidence type="ECO:0000256" key="7">
    <source>
        <dbReference type="SAM" id="MobiDB-lite"/>
    </source>
</evidence>
<keyword evidence="6" id="KW-0378">Hydrolase</keyword>
<evidence type="ECO:0000313" key="10">
    <source>
        <dbReference type="Proteomes" id="UP000245946"/>
    </source>
</evidence>
<keyword evidence="6" id="KW-0547">Nucleotide-binding</keyword>
<comment type="catalytic activity">
    <reaction evidence="5">
        <text>a 5'-end NAD(+)-phospho-ribonucleoside in mRNA + H2O = a 5'-end phospho-ribonucleoside in mRNA + NAD(+) + H(+)</text>
        <dbReference type="Rhea" id="RHEA:60880"/>
        <dbReference type="Rhea" id="RHEA-COMP:15692"/>
        <dbReference type="Rhea" id="RHEA-COMP:15698"/>
        <dbReference type="ChEBI" id="CHEBI:15377"/>
        <dbReference type="ChEBI" id="CHEBI:15378"/>
        <dbReference type="ChEBI" id="CHEBI:57540"/>
        <dbReference type="ChEBI" id="CHEBI:138282"/>
        <dbReference type="ChEBI" id="CHEBI:144029"/>
    </reaction>
    <physiologicalReaction direction="left-to-right" evidence="5">
        <dbReference type="Rhea" id="RHEA:60881"/>
    </physiologicalReaction>
</comment>
<keyword evidence="10" id="KW-1185">Reference proteome</keyword>
<dbReference type="GO" id="GO:0046872">
    <property type="term" value="F:metal ion binding"/>
    <property type="evidence" value="ECO:0007669"/>
    <property type="project" value="UniProtKB-KW"/>
</dbReference>
<dbReference type="GO" id="GO:0005634">
    <property type="term" value="C:nucleus"/>
    <property type="evidence" value="ECO:0007669"/>
    <property type="project" value="UniProtKB-SubCell"/>
</dbReference>
<evidence type="ECO:0000256" key="6">
    <source>
        <dbReference type="RuleBase" id="RU367113"/>
    </source>
</evidence>
<keyword evidence="6" id="KW-0694">RNA-binding</keyword>
<keyword evidence="6" id="KW-0540">Nuclease</keyword>
<evidence type="ECO:0000259" key="8">
    <source>
        <dbReference type="Pfam" id="PF08652"/>
    </source>
</evidence>
<dbReference type="EMBL" id="KZ819293">
    <property type="protein sequence ID" value="PWN97852.1"/>
    <property type="molecule type" value="Genomic_DNA"/>
</dbReference>
<dbReference type="PANTHER" id="PTHR12395">
    <property type="entry name" value="DOM-3 RELATED"/>
    <property type="match status" value="1"/>
</dbReference>
<dbReference type="GO" id="GO:0005829">
    <property type="term" value="C:cytosol"/>
    <property type="evidence" value="ECO:0007669"/>
    <property type="project" value="TreeGrafter"/>
</dbReference>
<dbReference type="AlphaFoldDB" id="A0A316ZA69"/>
<gene>
    <name evidence="9" type="ORF">FA09DRAFT_330008</name>
</gene>
<dbReference type="Pfam" id="PF08652">
    <property type="entry name" value="RAI1"/>
    <property type="match status" value="1"/>
</dbReference>
<comment type="catalytic activity">
    <reaction evidence="3">
        <text>a 5'-end (N(7)-methyl 5'-triphosphoguanosine)-ribonucleoside-ribonucleotide in mRNA + H2O = a (N(7)-methyl 5'-triphosphoguanosine)-nucleoside + a 5'-end phospho-ribonucleoside in mRNA + H(+)</text>
        <dbReference type="Rhea" id="RHEA:66928"/>
        <dbReference type="Rhea" id="RHEA-COMP:15692"/>
        <dbReference type="Rhea" id="RHEA-COMP:17313"/>
        <dbReference type="ChEBI" id="CHEBI:15377"/>
        <dbReference type="ChEBI" id="CHEBI:15378"/>
        <dbReference type="ChEBI" id="CHEBI:138282"/>
        <dbReference type="ChEBI" id="CHEBI:172876"/>
        <dbReference type="ChEBI" id="CHEBI:172877"/>
    </reaction>
    <physiologicalReaction direction="left-to-right" evidence="3">
        <dbReference type="Rhea" id="RHEA:66929"/>
    </physiologicalReaction>
</comment>
<evidence type="ECO:0000256" key="5">
    <source>
        <dbReference type="ARBA" id="ARBA00048124"/>
    </source>
</evidence>
<dbReference type="GO" id="GO:0000166">
    <property type="term" value="F:nucleotide binding"/>
    <property type="evidence" value="ECO:0007669"/>
    <property type="project" value="UniProtKB-KW"/>
</dbReference>
<reference evidence="9 10" key="1">
    <citation type="journal article" date="2018" name="Mol. Biol. Evol.">
        <title>Broad Genomic Sampling Reveals a Smut Pathogenic Ancestry of the Fungal Clade Ustilaginomycotina.</title>
        <authorList>
            <person name="Kijpornyongpan T."/>
            <person name="Mondo S.J."/>
            <person name="Barry K."/>
            <person name="Sandor L."/>
            <person name="Lee J."/>
            <person name="Lipzen A."/>
            <person name="Pangilinan J."/>
            <person name="LaButti K."/>
            <person name="Hainaut M."/>
            <person name="Henrissat B."/>
            <person name="Grigoriev I.V."/>
            <person name="Spatafora J.W."/>
            <person name="Aime M.C."/>
        </authorList>
    </citation>
    <scope>NUCLEOTIDE SEQUENCE [LARGE SCALE GENOMIC DNA]</scope>
    <source>
        <strain evidence="9 10">MCA 4186</strain>
    </source>
</reference>
<proteinExistence type="inferred from homology"/>
<feature type="domain" description="RAI1-like" evidence="8">
    <location>
        <begin position="69"/>
        <end position="405"/>
    </location>
</feature>
<dbReference type="GO" id="GO:0003723">
    <property type="term" value="F:RNA binding"/>
    <property type="evidence" value="ECO:0007669"/>
    <property type="project" value="UniProtKB-KW"/>
</dbReference>
<organism evidence="9 10">
    <name type="scientific">Tilletiopsis washingtonensis</name>
    <dbReference type="NCBI Taxonomy" id="58919"/>
    <lineage>
        <taxon>Eukaryota</taxon>
        <taxon>Fungi</taxon>
        <taxon>Dikarya</taxon>
        <taxon>Basidiomycota</taxon>
        <taxon>Ustilaginomycotina</taxon>
        <taxon>Exobasidiomycetes</taxon>
        <taxon>Entylomatales</taxon>
        <taxon>Entylomatales incertae sedis</taxon>
        <taxon>Tilletiopsis</taxon>
    </lineage>
</organism>
<dbReference type="InterPro" id="IPR039039">
    <property type="entry name" value="RAI1-like_fam"/>
</dbReference>
<dbReference type="InterPro" id="IPR013961">
    <property type="entry name" value="RAI1"/>
</dbReference>
<comment type="subcellular location">
    <subcellularLocation>
        <location evidence="6">Nucleus</location>
    </subcellularLocation>
</comment>
<dbReference type="Proteomes" id="UP000245946">
    <property type="component" value="Unassembled WGS sequence"/>
</dbReference>
<feature type="compositionally biased region" description="Low complexity" evidence="7">
    <location>
        <begin position="11"/>
        <end position="35"/>
    </location>
</feature>
<feature type="compositionally biased region" description="Basic and acidic residues" evidence="7">
    <location>
        <begin position="36"/>
        <end position="46"/>
    </location>
</feature>
<comment type="similarity">
    <text evidence="2 6">Belongs to the DXO/Dom3Z family.</text>
</comment>
<evidence type="ECO:0000256" key="4">
    <source>
        <dbReference type="ARBA" id="ARBA00044692"/>
    </source>
</evidence>
<evidence type="ECO:0000256" key="3">
    <source>
        <dbReference type="ARBA" id="ARBA00044676"/>
    </source>
</evidence>
<dbReference type="EC" id="3.6.1.-" evidence="6"/>
<dbReference type="GO" id="GO:0034353">
    <property type="term" value="F:mRNA 5'-diphosphatase activity"/>
    <property type="evidence" value="ECO:0007669"/>
    <property type="project" value="TreeGrafter"/>
</dbReference>
<dbReference type="GO" id="GO:0000956">
    <property type="term" value="P:nuclear-transcribed mRNA catabolic process"/>
    <property type="evidence" value="ECO:0007669"/>
    <property type="project" value="TreeGrafter"/>
</dbReference>
<comment type="catalytic activity">
    <reaction evidence="4">
        <text>a 5'-end triphospho-ribonucleoside in mRNA + H2O = a 5'-end phospho-ribonucleoside in mRNA + diphosphate + H(+)</text>
        <dbReference type="Rhea" id="RHEA:78683"/>
        <dbReference type="Rhea" id="RHEA-COMP:15692"/>
        <dbReference type="Rhea" id="RHEA-COMP:17164"/>
        <dbReference type="ChEBI" id="CHEBI:15377"/>
        <dbReference type="ChEBI" id="CHEBI:15378"/>
        <dbReference type="ChEBI" id="CHEBI:33019"/>
        <dbReference type="ChEBI" id="CHEBI:138282"/>
        <dbReference type="ChEBI" id="CHEBI:167618"/>
    </reaction>
    <physiologicalReaction direction="left-to-right" evidence="4">
        <dbReference type="Rhea" id="RHEA:78684"/>
    </physiologicalReaction>
</comment>
<dbReference type="STRING" id="58919.A0A316ZA69"/>
<protein>
    <recommendedName>
        <fullName evidence="6">Decapping nuclease</fullName>
        <ecNumber evidence="6">3.6.1.-</ecNumber>
    </recommendedName>
</protein>
<dbReference type="RefSeq" id="XP_025598131.1">
    <property type="nucleotide sequence ID" value="XM_025742430.1"/>
</dbReference>
<accession>A0A316ZA69</accession>
<evidence type="ECO:0000256" key="1">
    <source>
        <dbReference type="ARBA" id="ARBA00001968"/>
    </source>
</evidence>
<name>A0A316ZA69_9BASI</name>
<evidence type="ECO:0000256" key="2">
    <source>
        <dbReference type="ARBA" id="ARBA00006562"/>
    </source>
</evidence>
<sequence length="441" mass="49539">MHSLPPRPAFAGASSAASSSREGAASRVQRRSASPSRDRNSSRSDAESSSSALRLALPSRPPADTTYARPERVAFFSYGPARELRFDSSAKRRFREPPTGVDLGHRFGAAVWREEQNEHLDSLIETLQRLPSSSTRPHPLLEARVVTWRGMMTRLCSAWHERSSDYPKGWEMNVQRVGDTLYIEEVVTAASLADKAAHANNERQRTMAYHGYAFESFCTAPLSDDKTSAQPDADGWSGDVNTNEQWCEIVRTSLGGHGVLIGGETDCVIESHGGNEAEGVELKTSMVLRNQRDEVRFEKKMLRFYMQAFLLGIPNVFVGFRDHQGKLQSTHRFRTLEMPRLVRNKPHAWHPSQGLSFGAEILSFLELHIPSQEASSSDPAIWRLSFDAPFTHVQLRQLEAHEVKTLSQDDGPARVGFLKREHYAWLRAELDKRQERSSANA</sequence>
<feature type="compositionally biased region" description="Low complexity" evidence="7">
    <location>
        <begin position="47"/>
        <end position="64"/>
    </location>
</feature>
<keyword evidence="6" id="KW-0479">Metal-binding</keyword>